<reference evidence="2" key="1">
    <citation type="submission" date="2016-06" db="EMBL/GenBank/DDBJ databases">
        <authorList>
            <person name="Varghese N."/>
            <person name="Submissions Spin"/>
        </authorList>
    </citation>
    <scope>NUCLEOTIDE SEQUENCE [LARGE SCALE GENOMIC DNA]</scope>
    <source>
        <strain evidence="2">DSM 43817</strain>
    </source>
</reference>
<dbReference type="Proteomes" id="UP000198959">
    <property type="component" value="Unassembled WGS sequence"/>
</dbReference>
<accession>A0A1C6TCK5</accession>
<evidence type="ECO:0000313" key="2">
    <source>
        <dbReference type="Proteomes" id="UP000198959"/>
    </source>
</evidence>
<dbReference type="EMBL" id="FMHW01000002">
    <property type="protein sequence ID" value="SCL39243.1"/>
    <property type="molecule type" value="Genomic_DNA"/>
</dbReference>
<sequence>MLSEAEARKIVGVAGAERLIEVVEGAWQDHLDEGRRRGFRARASIVWEYMIRRADEALVEGMEGVRRTELQGSAGYVLRERMLLRFKKHSRALAPRNYPTRTQVRLAGQGFLDGMPQLAHVTCGYVLDKVEAGVDKIVLVRKVAGQVEWFIDLRELAAGVLAPVTPILPSLPGSGSAEIAALPSIARVARKEDGDGR</sequence>
<dbReference type="OrthoDB" id="8478738at2"/>
<dbReference type="RefSeq" id="WP_091648534.1">
    <property type="nucleotide sequence ID" value="NZ_FMHW01000002.1"/>
</dbReference>
<proteinExistence type="predicted"/>
<dbReference type="AlphaFoldDB" id="A0A1C6TCK5"/>
<protein>
    <submittedName>
        <fullName evidence="1">Uncharacterized protein</fullName>
    </submittedName>
</protein>
<evidence type="ECO:0000313" key="1">
    <source>
        <dbReference type="EMBL" id="SCL39243.1"/>
    </source>
</evidence>
<keyword evidence="2" id="KW-1185">Reference proteome</keyword>
<gene>
    <name evidence="1" type="ORF">GA0074692_5292</name>
</gene>
<organism evidence="1 2">
    <name type="scientific">Micromonospora pallida</name>
    <dbReference type="NCBI Taxonomy" id="145854"/>
    <lineage>
        <taxon>Bacteria</taxon>
        <taxon>Bacillati</taxon>
        <taxon>Actinomycetota</taxon>
        <taxon>Actinomycetes</taxon>
        <taxon>Micromonosporales</taxon>
        <taxon>Micromonosporaceae</taxon>
        <taxon>Micromonospora</taxon>
    </lineage>
</organism>
<name>A0A1C6TCK5_9ACTN</name>